<evidence type="ECO:0000256" key="4">
    <source>
        <dbReference type="ARBA" id="ARBA00023235"/>
    </source>
</evidence>
<organism evidence="10 12">
    <name type="scientific">Actinobacillus seminis</name>
    <dbReference type="NCBI Taxonomy" id="722"/>
    <lineage>
        <taxon>Bacteria</taxon>
        <taxon>Pseudomonadati</taxon>
        <taxon>Pseudomonadota</taxon>
        <taxon>Gammaproteobacteria</taxon>
        <taxon>Pasteurellales</taxon>
        <taxon>Pasteurellaceae</taxon>
        <taxon>Actinobacillus</taxon>
    </lineage>
</organism>
<protein>
    <recommendedName>
        <fullName evidence="6">Peptidyl-prolyl cis-trans isomerase</fullName>
        <ecNumber evidence="6">5.2.1.8</ecNumber>
    </recommendedName>
</protein>
<feature type="coiled-coil region" evidence="7">
    <location>
        <begin position="59"/>
        <end position="94"/>
    </location>
</feature>
<accession>A0A263HE80</accession>
<dbReference type="PANTHER" id="PTHR43811">
    <property type="entry name" value="FKBP-TYPE PEPTIDYL-PROLYL CIS-TRANS ISOMERASE FKPA"/>
    <property type="match status" value="1"/>
</dbReference>
<dbReference type="InterPro" id="IPR046357">
    <property type="entry name" value="PPIase_dom_sf"/>
</dbReference>
<evidence type="ECO:0000256" key="5">
    <source>
        <dbReference type="PROSITE-ProRule" id="PRU00277"/>
    </source>
</evidence>
<gene>
    <name evidence="10" type="primary">fklB</name>
    <name evidence="9" type="ORF">CFY87_04670</name>
    <name evidence="10" type="ORF">NCTC10851_00872</name>
</gene>
<dbReference type="InterPro" id="IPR036944">
    <property type="entry name" value="PPIase_FKBP_N_sf"/>
</dbReference>
<dbReference type="SUPFAM" id="SSF54534">
    <property type="entry name" value="FKBP-like"/>
    <property type="match status" value="1"/>
</dbReference>
<reference evidence="10 12" key="2">
    <citation type="submission" date="2018-06" db="EMBL/GenBank/DDBJ databases">
        <authorList>
            <consortium name="Pathogen Informatics"/>
            <person name="Doyle S."/>
        </authorList>
    </citation>
    <scope>NUCLEOTIDE SEQUENCE [LARGE SCALE GENOMIC DNA]</scope>
    <source>
        <strain evidence="10 12">NCTC10851</strain>
    </source>
</reference>
<dbReference type="Pfam" id="PF00254">
    <property type="entry name" value="FKBP_C"/>
    <property type="match status" value="1"/>
</dbReference>
<feature type="domain" description="PPIase FKBP-type" evidence="8">
    <location>
        <begin position="124"/>
        <end position="210"/>
    </location>
</feature>
<dbReference type="NCBIfam" id="NF008602">
    <property type="entry name" value="PRK11570.1"/>
    <property type="match status" value="1"/>
</dbReference>
<evidence type="ECO:0000313" key="9">
    <source>
        <dbReference type="EMBL" id="OZN25421.1"/>
    </source>
</evidence>
<evidence type="ECO:0000259" key="8">
    <source>
        <dbReference type="PROSITE" id="PS50059"/>
    </source>
</evidence>
<reference evidence="9 11" key="1">
    <citation type="submission" date="2017-07" db="EMBL/GenBank/DDBJ databases">
        <title>Virulence factors identified in Actinobacillus seminis.</title>
        <authorList>
            <person name="Negrete-Abascal E."/>
            <person name="Vaca-Pacheco S."/>
            <person name="Montes-Garcia F."/>
            <person name="Leyto-Gil A.M."/>
            <person name="Fragoso-Garcia E."/>
            <person name="Carvente-Garcia R."/>
            <person name="Perez-Agueros S."/>
            <person name="Castelan-Sanchez H.G."/>
            <person name="Garcia-Molina A."/>
            <person name="Villamar T.E."/>
            <person name="Vazquez-Cruz C."/>
        </authorList>
    </citation>
    <scope>NUCLEOTIDE SEQUENCE [LARGE SCALE GENOMIC DNA]</scope>
    <source>
        <strain evidence="9 11">ATCC 15768</strain>
    </source>
</reference>
<proteinExistence type="inferred from homology"/>
<keyword evidence="11" id="KW-1185">Reference proteome</keyword>
<keyword evidence="4 5" id="KW-0413">Isomerase</keyword>
<dbReference type="EMBL" id="NLFK01000003">
    <property type="protein sequence ID" value="OZN25421.1"/>
    <property type="molecule type" value="Genomic_DNA"/>
</dbReference>
<dbReference type="RefSeq" id="WP_094946092.1">
    <property type="nucleotide sequence ID" value="NZ_NLFK01000003.1"/>
</dbReference>
<dbReference type="AlphaFoldDB" id="A0A263HE80"/>
<name>A0A263HE80_9PAST</name>
<evidence type="ECO:0000256" key="6">
    <source>
        <dbReference type="RuleBase" id="RU003915"/>
    </source>
</evidence>
<dbReference type="InterPro" id="IPR001179">
    <property type="entry name" value="PPIase_FKBP_dom"/>
</dbReference>
<keyword evidence="7" id="KW-0175">Coiled coil</keyword>
<dbReference type="OrthoDB" id="9814548at2"/>
<dbReference type="PROSITE" id="PS50059">
    <property type="entry name" value="FKBP_PPIASE"/>
    <property type="match status" value="1"/>
</dbReference>
<dbReference type="Gene3D" id="3.10.50.40">
    <property type="match status" value="1"/>
</dbReference>
<keyword evidence="3 5" id="KW-0697">Rotamase</keyword>
<dbReference type="PANTHER" id="PTHR43811:SF23">
    <property type="entry name" value="FKBP-TYPE 22 KDA PEPTIDYL-PROLYL CIS-TRANS ISOMERASE"/>
    <property type="match status" value="1"/>
</dbReference>
<dbReference type="EC" id="5.2.1.8" evidence="6"/>
<evidence type="ECO:0000256" key="2">
    <source>
        <dbReference type="ARBA" id="ARBA00006577"/>
    </source>
</evidence>
<dbReference type="Proteomes" id="UP000254507">
    <property type="component" value="Unassembled WGS sequence"/>
</dbReference>
<evidence type="ECO:0000313" key="10">
    <source>
        <dbReference type="EMBL" id="SUU35488.1"/>
    </source>
</evidence>
<comment type="catalytic activity">
    <reaction evidence="1 5 6">
        <text>[protein]-peptidylproline (omega=180) = [protein]-peptidylproline (omega=0)</text>
        <dbReference type="Rhea" id="RHEA:16237"/>
        <dbReference type="Rhea" id="RHEA-COMP:10747"/>
        <dbReference type="Rhea" id="RHEA-COMP:10748"/>
        <dbReference type="ChEBI" id="CHEBI:83833"/>
        <dbReference type="ChEBI" id="CHEBI:83834"/>
        <dbReference type="EC" id="5.2.1.8"/>
    </reaction>
</comment>
<evidence type="ECO:0000313" key="12">
    <source>
        <dbReference type="Proteomes" id="UP000254507"/>
    </source>
</evidence>
<sequence>MTKSFFEQVTLDDVSAKGSYGIGLQIGQQLIDSRLNVKAEAVAKGIYDALNQNAPALDLNKVSQALHQLQQDAAEKAQAKFKQLEEAGNAFLAENAKKNSVKVTESGLQYEVLVEGNGKVPSRQDKVRVHYTGTLIDGTVFDSSVKRGQPAEFPVSGVIAGWIEALSMMPVGSKWRLTIPHNLAYGERGAGESIPPFSTLVFEVELLDIL</sequence>
<dbReference type="InterPro" id="IPR000774">
    <property type="entry name" value="PPIase_FKBP_N"/>
</dbReference>
<dbReference type="FunCoup" id="A0A263HE80">
    <property type="interactions" value="386"/>
</dbReference>
<dbReference type="GO" id="GO:0006457">
    <property type="term" value="P:protein folding"/>
    <property type="evidence" value="ECO:0007669"/>
    <property type="project" value="InterPro"/>
</dbReference>
<comment type="similarity">
    <text evidence="2 6">Belongs to the FKBP-type PPIase family.</text>
</comment>
<evidence type="ECO:0000256" key="3">
    <source>
        <dbReference type="ARBA" id="ARBA00023110"/>
    </source>
</evidence>
<dbReference type="FunFam" id="3.10.50.40:FF:000004">
    <property type="entry name" value="Peptidyl-prolyl cis-trans isomerase"/>
    <property type="match status" value="1"/>
</dbReference>
<dbReference type="InParanoid" id="A0A263HE80"/>
<dbReference type="GO" id="GO:0003755">
    <property type="term" value="F:peptidyl-prolyl cis-trans isomerase activity"/>
    <property type="evidence" value="ECO:0007669"/>
    <property type="project" value="UniProtKB-UniRule"/>
</dbReference>
<dbReference type="EMBL" id="UFSB01000001">
    <property type="protein sequence ID" value="SUU35488.1"/>
    <property type="molecule type" value="Genomic_DNA"/>
</dbReference>
<dbReference type="Pfam" id="PF01346">
    <property type="entry name" value="FKBP_N"/>
    <property type="match status" value="1"/>
</dbReference>
<dbReference type="Gene3D" id="1.10.287.460">
    <property type="entry name" value="Peptidyl-prolyl cis-trans isomerase, FKBP-type, N-terminal domain"/>
    <property type="match status" value="1"/>
</dbReference>
<evidence type="ECO:0000313" key="11">
    <source>
        <dbReference type="Proteomes" id="UP000215738"/>
    </source>
</evidence>
<evidence type="ECO:0000256" key="1">
    <source>
        <dbReference type="ARBA" id="ARBA00000971"/>
    </source>
</evidence>
<evidence type="ECO:0000256" key="7">
    <source>
        <dbReference type="SAM" id="Coils"/>
    </source>
</evidence>
<dbReference type="Proteomes" id="UP000215738">
    <property type="component" value="Unassembled WGS sequence"/>
</dbReference>